<keyword evidence="15" id="KW-1185">Reference proteome</keyword>
<reference evidence="14 15" key="1">
    <citation type="submission" date="2016-07" db="EMBL/GenBank/DDBJ databases">
        <title>Pervasive Adenine N6-methylation of Active Genes in Fungi.</title>
        <authorList>
            <consortium name="DOE Joint Genome Institute"/>
            <person name="Mondo S.J."/>
            <person name="Dannebaum R.O."/>
            <person name="Kuo R.C."/>
            <person name="Labutti K."/>
            <person name="Haridas S."/>
            <person name="Kuo A."/>
            <person name="Salamov A."/>
            <person name="Ahrendt S.R."/>
            <person name="Lipzen A."/>
            <person name="Sullivan W."/>
            <person name="Andreopoulos W.B."/>
            <person name="Clum A."/>
            <person name="Lindquist E."/>
            <person name="Daum C."/>
            <person name="Ramamoorthy G.K."/>
            <person name="Gryganskyi A."/>
            <person name="Culley D."/>
            <person name="Magnuson J.K."/>
            <person name="James T.Y."/>
            <person name="O'Malley M.A."/>
            <person name="Stajich J.E."/>
            <person name="Spatafora J.W."/>
            <person name="Visel A."/>
            <person name="Grigoriev I.V."/>
        </authorList>
    </citation>
    <scope>NUCLEOTIDE SEQUENCE [LARGE SCALE GENOMIC DNA]</scope>
    <source>
        <strain evidence="14 15">62-1032</strain>
    </source>
</reference>
<dbReference type="InterPro" id="IPR036869">
    <property type="entry name" value="J_dom_sf"/>
</dbReference>
<evidence type="ECO:0000313" key="15">
    <source>
        <dbReference type="Proteomes" id="UP000193467"/>
    </source>
</evidence>
<feature type="signal peptide" evidence="12">
    <location>
        <begin position="1"/>
        <end position="17"/>
    </location>
</feature>
<evidence type="ECO:0000256" key="2">
    <source>
        <dbReference type="ARBA" id="ARBA00022692"/>
    </source>
</evidence>
<evidence type="ECO:0000256" key="10">
    <source>
        <dbReference type="ARBA" id="ARBA00040828"/>
    </source>
</evidence>
<evidence type="ECO:0000256" key="7">
    <source>
        <dbReference type="ARBA" id="ARBA00023136"/>
    </source>
</evidence>
<comment type="similarity">
    <text evidence="9">Belongs to the TIM14 family.</text>
</comment>
<dbReference type="Gene3D" id="1.10.287.110">
    <property type="entry name" value="DnaJ domain"/>
    <property type="match status" value="1"/>
</dbReference>
<comment type="caution">
    <text evidence="14">The sequence shown here is derived from an EMBL/GenBank/DDBJ whole genome shotgun (WGS) entry which is preliminary data.</text>
</comment>
<dbReference type="STRING" id="106004.A0A1Y2G1S6"/>
<organism evidence="14 15">
    <name type="scientific">Leucosporidium creatinivorum</name>
    <dbReference type="NCBI Taxonomy" id="106004"/>
    <lineage>
        <taxon>Eukaryota</taxon>
        <taxon>Fungi</taxon>
        <taxon>Dikarya</taxon>
        <taxon>Basidiomycota</taxon>
        <taxon>Pucciniomycotina</taxon>
        <taxon>Microbotryomycetes</taxon>
        <taxon>Leucosporidiales</taxon>
        <taxon>Leucosporidium</taxon>
    </lineage>
</organism>
<comment type="subcellular location">
    <subcellularLocation>
        <location evidence="1">Mitochondrion inner membrane</location>
        <topology evidence="1">Single-pass membrane protein</topology>
    </subcellularLocation>
</comment>
<dbReference type="EMBL" id="MCGR01000008">
    <property type="protein sequence ID" value="ORY88869.1"/>
    <property type="molecule type" value="Genomic_DNA"/>
</dbReference>
<accession>A0A1Y2G1S6</accession>
<keyword evidence="3" id="KW-0999">Mitochondrion inner membrane</keyword>
<keyword evidence="2" id="KW-0812">Transmembrane</keyword>
<keyword evidence="5" id="KW-0653">Protein transport</keyword>
<dbReference type="InterPro" id="IPR001623">
    <property type="entry name" value="DnaJ_domain"/>
</dbReference>
<keyword evidence="4" id="KW-1133">Transmembrane helix</keyword>
<dbReference type="OrthoDB" id="240298at2759"/>
<keyword evidence="12" id="KW-0732">Signal</keyword>
<keyword evidence="6" id="KW-0496">Mitochondrion</keyword>
<dbReference type="PROSITE" id="PS50076">
    <property type="entry name" value="DNAJ_2"/>
    <property type="match status" value="1"/>
</dbReference>
<evidence type="ECO:0000256" key="3">
    <source>
        <dbReference type="ARBA" id="ARBA00022792"/>
    </source>
</evidence>
<dbReference type="Proteomes" id="UP000193467">
    <property type="component" value="Unassembled WGS sequence"/>
</dbReference>
<dbReference type="GO" id="GO:0030150">
    <property type="term" value="P:protein import into mitochondrial matrix"/>
    <property type="evidence" value="ECO:0007669"/>
    <property type="project" value="TreeGrafter"/>
</dbReference>
<evidence type="ECO:0000256" key="11">
    <source>
        <dbReference type="ARBA" id="ARBA00041716"/>
    </source>
</evidence>
<dbReference type="SUPFAM" id="SSF46565">
    <property type="entry name" value="Chaperone J-domain"/>
    <property type="match status" value="1"/>
</dbReference>
<dbReference type="GO" id="GO:0001671">
    <property type="term" value="F:ATPase activator activity"/>
    <property type="evidence" value="ECO:0007669"/>
    <property type="project" value="TreeGrafter"/>
</dbReference>
<keyword evidence="7" id="KW-0472">Membrane</keyword>
<evidence type="ECO:0000256" key="5">
    <source>
        <dbReference type="ARBA" id="ARBA00023010"/>
    </source>
</evidence>
<evidence type="ECO:0000256" key="1">
    <source>
        <dbReference type="ARBA" id="ARBA00004434"/>
    </source>
</evidence>
<gene>
    <name evidence="14" type="ORF">BCR35DRAFT_301224</name>
</gene>
<evidence type="ECO:0000313" key="14">
    <source>
        <dbReference type="EMBL" id="ORY88869.1"/>
    </source>
</evidence>
<evidence type="ECO:0000259" key="13">
    <source>
        <dbReference type="PROSITE" id="PS50076"/>
    </source>
</evidence>
<dbReference type="FunFam" id="1.10.287.110:FF:000001">
    <property type="entry name" value="Import inner membrane translocase subunit tim14"/>
    <property type="match status" value="1"/>
</dbReference>
<dbReference type="InParanoid" id="A0A1Y2G1S6"/>
<dbReference type="FunCoup" id="A0A1Y2G1S6">
    <property type="interactions" value="133"/>
</dbReference>
<keyword evidence="5" id="KW-0811">Translocation</keyword>
<evidence type="ECO:0000256" key="8">
    <source>
        <dbReference type="ARBA" id="ARBA00023186"/>
    </source>
</evidence>
<evidence type="ECO:0000256" key="4">
    <source>
        <dbReference type="ARBA" id="ARBA00022989"/>
    </source>
</evidence>
<evidence type="ECO:0000256" key="6">
    <source>
        <dbReference type="ARBA" id="ARBA00023128"/>
    </source>
</evidence>
<feature type="chain" id="PRO_5011011376" description="Mitochondrial import inner membrane translocase subunit TIM14" evidence="12">
    <location>
        <begin position="18"/>
        <end position="117"/>
    </location>
</feature>
<dbReference type="PANTHER" id="PTHR12763">
    <property type="match status" value="1"/>
</dbReference>
<dbReference type="PANTHER" id="PTHR12763:SF28">
    <property type="entry name" value="GEO10507P1-RELATED"/>
    <property type="match status" value="1"/>
</dbReference>
<keyword evidence="5" id="KW-0813">Transport</keyword>
<protein>
    <recommendedName>
        <fullName evidence="10">Mitochondrial import inner membrane translocase subunit TIM14</fullName>
    </recommendedName>
    <alternativeName>
        <fullName evidence="11">Presequence translocated-associated motor subunit PAM18</fullName>
    </alternativeName>
</protein>
<evidence type="ECO:0000256" key="12">
    <source>
        <dbReference type="SAM" id="SignalP"/>
    </source>
</evidence>
<dbReference type="GO" id="GO:0001405">
    <property type="term" value="C:PAM complex, Tim23 associated import motor"/>
    <property type="evidence" value="ECO:0007669"/>
    <property type="project" value="TreeGrafter"/>
</dbReference>
<proteinExistence type="inferred from homology"/>
<name>A0A1Y2G1S6_9BASI</name>
<evidence type="ECO:0000256" key="9">
    <source>
        <dbReference type="ARBA" id="ARBA00038105"/>
    </source>
</evidence>
<dbReference type="AlphaFoldDB" id="A0A1Y2G1S6"/>
<keyword evidence="8" id="KW-0143">Chaperone</keyword>
<feature type="domain" description="J" evidence="13">
    <location>
        <begin position="62"/>
        <end position="117"/>
    </location>
</feature>
<dbReference type="SMART" id="SM00271">
    <property type="entry name" value="DnaJ"/>
    <property type="match status" value="1"/>
</dbReference>
<sequence>MASVLLGASALFGTAVAARMGLRAAAKNGAKLSPMMAALAGQKRVGDEWIKGGFQGRMDRKEAAQILGIKESHMTKTRVKDAHRRIMLANHPDRGGSPYIASKVNEAKDLIEKTLSK</sequence>